<organism evidence="3 4">
    <name type="scientific">Paraperlucidibaca baekdonensis</name>
    <dbReference type="NCBI Taxonomy" id="748120"/>
    <lineage>
        <taxon>Bacteria</taxon>
        <taxon>Pseudomonadati</taxon>
        <taxon>Pseudomonadota</taxon>
        <taxon>Gammaproteobacteria</taxon>
        <taxon>Moraxellales</taxon>
        <taxon>Moraxellaceae</taxon>
        <taxon>Paraperlucidibaca</taxon>
    </lineage>
</organism>
<keyword evidence="4" id="KW-1185">Reference proteome</keyword>
<dbReference type="AlphaFoldDB" id="A0A3E0H553"/>
<keyword evidence="2" id="KW-0472">Membrane</keyword>
<feature type="transmembrane region" description="Helical" evidence="2">
    <location>
        <begin position="32"/>
        <end position="57"/>
    </location>
</feature>
<evidence type="ECO:0000313" key="3">
    <source>
        <dbReference type="EMBL" id="REH38673.1"/>
    </source>
</evidence>
<evidence type="ECO:0000256" key="2">
    <source>
        <dbReference type="SAM" id="Phobius"/>
    </source>
</evidence>
<name>A0A3E0H553_9GAMM</name>
<dbReference type="RefSeq" id="WP_116207707.1">
    <property type="nucleotide sequence ID" value="NZ_QUNR01000002.1"/>
</dbReference>
<reference evidence="3 4" key="1">
    <citation type="submission" date="2018-08" db="EMBL/GenBank/DDBJ databases">
        <title>Genomic Encyclopedia of Type Strains, Phase IV (KMG-IV): sequencing the most valuable type-strain genomes for metagenomic binning, comparative biology and taxonomic classification.</title>
        <authorList>
            <person name="Goeker M."/>
        </authorList>
    </citation>
    <scope>NUCLEOTIDE SEQUENCE [LARGE SCALE GENOMIC DNA]</scope>
    <source>
        <strain evidence="3 4">DSM 26022</strain>
    </source>
</reference>
<dbReference type="EMBL" id="QUNR01000002">
    <property type="protein sequence ID" value="REH38673.1"/>
    <property type="molecule type" value="Genomic_DNA"/>
</dbReference>
<protein>
    <submittedName>
        <fullName evidence="3">Uncharacterized protein</fullName>
    </submittedName>
</protein>
<gene>
    <name evidence="3" type="ORF">DFR26_0832</name>
</gene>
<keyword evidence="2" id="KW-0812">Transmembrane</keyword>
<dbReference type="Proteomes" id="UP000256774">
    <property type="component" value="Unassembled WGS sequence"/>
</dbReference>
<comment type="caution">
    <text evidence="3">The sequence shown here is derived from an EMBL/GenBank/DDBJ whole genome shotgun (WGS) entry which is preliminary data.</text>
</comment>
<feature type="region of interest" description="Disordered" evidence="1">
    <location>
        <begin position="1"/>
        <end position="23"/>
    </location>
</feature>
<proteinExistence type="predicted"/>
<evidence type="ECO:0000313" key="4">
    <source>
        <dbReference type="Proteomes" id="UP000256774"/>
    </source>
</evidence>
<sequence length="59" mass="6350">MSQQSRPNDSTPPPPSPNDIAREPMPANFNPFWRFLGLLFLLTVGIGIASAIIGLALSD</sequence>
<evidence type="ECO:0000256" key="1">
    <source>
        <dbReference type="SAM" id="MobiDB-lite"/>
    </source>
</evidence>
<keyword evidence="2" id="KW-1133">Transmembrane helix</keyword>
<accession>A0A3E0H553</accession>